<proteinExistence type="predicted"/>
<dbReference type="RefSeq" id="WP_220116687.1">
    <property type="nucleotide sequence ID" value="NZ_JAHZUY010000010.1"/>
</dbReference>
<sequence>GAVPVVAAGRLLHRFGEPGEAGPLRGLTFAARPGARVVSPCAGRVLFGGPFRSYGQVLIVQCGRGTHLVLAGLARLDVEPGARVLAGEPVGVLGGGGVDGEGGRLYLELRRDGRPVDPLPWLAAGGDG</sequence>
<keyword evidence="6" id="KW-0482">Metalloprotease</keyword>
<feature type="non-terminal residue" evidence="8">
    <location>
        <position position="1"/>
    </location>
</feature>
<comment type="cofactor">
    <cofactor evidence="1">
        <name>Zn(2+)</name>
        <dbReference type="ChEBI" id="CHEBI:29105"/>
    </cofactor>
</comment>
<organism evidence="8 9">
    <name type="scientific">Caldovatus aquaticus</name>
    <dbReference type="NCBI Taxonomy" id="2865671"/>
    <lineage>
        <taxon>Bacteria</taxon>
        <taxon>Pseudomonadati</taxon>
        <taxon>Pseudomonadota</taxon>
        <taxon>Alphaproteobacteria</taxon>
        <taxon>Acetobacterales</taxon>
        <taxon>Roseomonadaceae</taxon>
        <taxon>Caldovatus</taxon>
    </lineage>
</organism>
<dbReference type="InterPro" id="IPR016047">
    <property type="entry name" value="M23ase_b-sheet_dom"/>
</dbReference>
<dbReference type="Pfam" id="PF01551">
    <property type="entry name" value="Peptidase_M23"/>
    <property type="match status" value="1"/>
</dbReference>
<dbReference type="CDD" id="cd12797">
    <property type="entry name" value="M23_peptidase"/>
    <property type="match status" value="1"/>
</dbReference>
<keyword evidence="9" id="KW-1185">Reference proteome</keyword>
<dbReference type="PANTHER" id="PTHR21666:SF288">
    <property type="entry name" value="CELL DIVISION PROTEIN YTFB"/>
    <property type="match status" value="1"/>
</dbReference>
<keyword evidence="2" id="KW-0645">Protease</keyword>
<dbReference type="Proteomes" id="UP001519924">
    <property type="component" value="Unassembled WGS sequence"/>
</dbReference>
<dbReference type="Gene3D" id="2.70.70.10">
    <property type="entry name" value="Glucose Permease (Domain IIA)"/>
    <property type="match status" value="1"/>
</dbReference>
<keyword evidence="4" id="KW-0378">Hydrolase</keyword>
<evidence type="ECO:0000259" key="7">
    <source>
        <dbReference type="Pfam" id="PF01551"/>
    </source>
</evidence>
<evidence type="ECO:0000256" key="2">
    <source>
        <dbReference type="ARBA" id="ARBA00022670"/>
    </source>
</evidence>
<protein>
    <submittedName>
        <fullName evidence="8">Peptidoglycan DD-metalloendopeptidase family protein</fullName>
    </submittedName>
</protein>
<name>A0ABS7F091_9PROT</name>
<dbReference type="EMBL" id="JAHZUY010000010">
    <property type="protein sequence ID" value="MBW8269028.1"/>
    <property type="molecule type" value="Genomic_DNA"/>
</dbReference>
<dbReference type="PANTHER" id="PTHR21666">
    <property type="entry name" value="PEPTIDASE-RELATED"/>
    <property type="match status" value="1"/>
</dbReference>
<keyword evidence="3" id="KW-0479">Metal-binding</keyword>
<gene>
    <name evidence="8" type="ORF">K1J50_05955</name>
</gene>
<dbReference type="InterPro" id="IPR011055">
    <property type="entry name" value="Dup_hybrid_motif"/>
</dbReference>
<dbReference type="InterPro" id="IPR050570">
    <property type="entry name" value="Cell_wall_metabolism_enzyme"/>
</dbReference>
<evidence type="ECO:0000313" key="9">
    <source>
        <dbReference type="Proteomes" id="UP001519924"/>
    </source>
</evidence>
<evidence type="ECO:0000256" key="1">
    <source>
        <dbReference type="ARBA" id="ARBA00001947"/>
    </source>
</evidence>
<reference evidence="8 9" key="1">
    <citation type="submission" date="2021-08" db="EMBL/GenBank/DDBJ databases">
        <title>Caldovatus sediminis gen. nov., sp. nov., a moderately thermophilic bacterium isolated from a hot spring.</title>
        <authorList>
            <person name="Hu C.-J."/>
            <person name="Li W.-J."/>
            <person name="Xian W.-D."/>
        </authorList>
    </citation>
    <scope>NUCLEOTIDE SEQUENCE [LARGE SCALE GENOMIC DNA]</scope>
    <source>
        <strain evidence="8 9">SYSU G05006</strain>
    </source>
</reference>
<evidence type="ECO:0000256" key="4">
    <source>
        <dbReference type="ARBA" id="ARBA00022801"/>
    </source>
</evidence>
<feature type="domain" description="M23ase beta-sheet core" evidence="7">
    <location>
        <begin position="25"/>
        <end position="118"/>
    </location>
</feature>
<dbReference type="SUPFAM" id="SSF51261">
    <property type="entry name" value="Duplicated hybrid motif"/>
    <property type="match status" value="1"/>
</dbReference>
<comment type="caution">
    <text evidence="8">The sequence shown here is derived from an EMBL/GenBank/DDBJ whole genome shotgun (WGS) entry which is preliminary data.</text>
</comment>
<accession>A0ABS7F091</accession>
<keyword evidence="5" id="KW-0862">Zinc</keyword>
<evidence type="ECO:0000313" key="8">
    <source>
        <dbReference type="EMBL" id="MBW8269028.1"/>
    </source>
</evidence>
<evidence type="ECO:0000256" key="3">
    <source>
        <dbReference type="ARBA" id="ARBA00022723"/>
    </source>
</evidence>
<evidence type="ECO:0000256" key="6">
    <source>
        <dbReference type="ARBA" id="ARBA00023049"/>
    </source>
</evidence>
<evidence type="ECO:0000256" key="5">
    <source>
        <dbReference type="ARBA" id="ARBA00022833"/>
    </source>
</evidence>